<evidence type="ECO:0000313" key="1">
    <source>
        <dbReference type="EMBL" id="MBX58578.1"/>
    </source>
</evidence>
<organism evidence="1">
    <name type="scientific">Rhizophora mucronata</name>
    <name type="common">Asiatic mangrove</name>
    <dbReference type="NCBI Taxonomy" id="61149"/>
    <lineage>
        <taxon>Eukaryota</taxon>
        <taxon>Viridiplantae</taxon>
        <taxon>Streptophyta</taxon>
        <taxon>Embryophyta</taxon>
        <taxon>Tracheophyta</taxon>
        <taxon>Spermatophyta</taxon>
        <taxon>Magnoliopsida</taxon>
        <taxon>eudicotyledons</taxon>
        <taxon>Gunneridae</taxon>
        <taxon>Pentapetalae</taxon>
        <taxon>rosids</taxon>
        <taxon>fabids</taxon>
        <taxon>Malpighiales</taxon>
        <taxon>Rhizophoraceae</taxon>
        <taxon>Rhizophora</taxon>
    </lineage>
</organism>
<sequence>MRLLPMLSAYRLKSPTTSYLQLFRLRCHSQLQAVFLCMHVTKSITSSLICSCVL</sequence>
<proteinExistence type="predicted"/>
<dbReference type="EMBL" id="GGEC01078094">
    <property type="protein sequence ID" value="MBX58578.1"/>
    <property type="molecule type" value="Transcribed_RNA"/>
</dbReference>
<accession>A0A2P2PV23</accession>
<name>A0A2P2PV23_RHIMU</name>
<reference evidence="1" key="1">
    <citation type="submission" date="2018-02" db="EMBL/GenBank/DDBJ databases">
        <title>Rhizophora mucronata_Transcriptome.</title>
        <authorList>
            <person name="Meera S.P."/>
            <person name="Sreeshan A."/>
            <person name="Augustine A."/>
        </authorList>
    </citation>
    <scope>NUCLEOTIDE SEQUENCE</scope>
    <source>
        <tissue evidence="1">Leaf</tissue>
    </source>
</reference>
<dbReference type="AlphaFoldDB" id="A0A2P2PV23"/>
<protein>
    <submittedName>
        <fullName evidence="1">Uncharacterized protein</fullName>
    </submittedName>
</protein>